<dbReference type="InterPro" id="IPR043128">
    <property type="entry name" value="Rev_trsase/Diguanyl_cyclase"/>
</dbReference>
<dbReference type="SUPFAM" id="SSF56219">
    <property type="entry name" value="DNase I-like"/>
    <property type="match status" value="1"/>
</dbReference>
<dbReference type="EMBL" id="AP028910">
    <property type="protein sequence ID" value="BES91212.1"/>
    <property type="molecule type" value="Genomic_DNA"/>
</dbReference>
<protein>
    <submittedName>
        <fullName evidence="2">Reverse transcriptase (RNA-dependent DNA polymerase)</fullName>
    </submittedName>
</protein>
<feature type="domain" description="Reverse transcriptase" evidence="1">
    <location>
        <begin position="358"/>
        <end position="630"/>
    </location>
</feature>
<dbReference type="Pfam" id="PF00078">
    <property type="entry name" value="RVT_1"/>
    <property type="match status" value="1"/>
</dbReference>
<dbReference type="Gene3D" id="3.30.70.270">
    <property type="match status" value="1"/>
</dbReference>
<dbReference type="Gene3D" id="3.60.10.10">
    <property type="entry name" value="Endonuclease/exonuclease/phosphatase"/>
    <property type="match status" value="1"/>
</dbReference>
<dbReference type="CDD" id="cd01650">
    <property type="entry name" value="RT_nLTR_like"/>
    <property type="match status" value="1"/>
</dbReference>
<dbReference type="InterPro" id="IPR043502">
    <property type="entry name" value="DNA/RNA_pol_sf"/>
</dbReference>
<dbReference type="InterPro" id="IPR036691">
    <property type="entry name" value="Endo/exonu/phosph_ase_sf"/>
</dbReference>
<accession>A0ABN7AG07</accession>
<name>A0ABN7AG07_9HEMI</name>
<dbReference type="PANTHER" id="PTHR19446">
    <property type="entry name" value="REVERSE TRANSCRIPTASES"/>
    <property type="match status" value="1"/>
</dbReference>
<keyword evidence="3" id="KW-1185">Reference proteome</keyword>
<keyword evidence="2" id="KW-0695">RNA-directed DNA polymerase</keyword>
<dbReference type="SUPFAM" id="SSF56672">
    <property type="entry name" value="DNA/RNA polymerases"/>
    <property type="match status" value="1"/>
</dbReference>
<gene>
    <name evidence="2" type="ORF">NTJ_04020</name>
</gene>
<keyword evidence="2" id="KW-0548">Nucleotidyltransferase</keyword>
<evidence type="ECO:0000313" key="2">
    <source>
        <dbReference type="EMBL" id="BES91212.1"/>
    </source>
</evidence>
<evidence type="ECO:0000259" key="1">
    <source>
        <dbReference type="PROSITE" id="PS50878"/>
    </source>
</evidence>
<keyword evidence="2" id="KW-0808">Transferase</keyword>
<reference evidence="2 3" key="1">
    <citation type="submission" date="2023-09" db="EMBL/GenBank/DDBJ databases">
        <title>Nesidiocoris tenuis whole genome shotgun sequence.</title>
        <authorList>
            <person name="Shibata T."/>
            <person name="Shimoda M."/>
            <person name="Kobayashi T."/>
            <person name="Uehara T."/>
        </authorList>
    </citation>
    <scope>NUCLEOTIDE SEQUENCE [LARGE SCALE GENOMIC DNA]</scope>
    <source>
        <strain evidence="2 3">Japan</strain>
    </source>
</reference>
<dbReference type="Proteomes" id="UP001307889">
    <property type="component" value="Chromosome 2"/>
</dbReference>
<proteinExistence type="predicted"/>
<sequence length="939" mass="107844">MNARVGLEQVLPEEVGDLAGISRYRRSNDARVCAKGKKFLSLCADQELVLLNGRTRGDDRGQNTYLSKVGSSVIDLACVSIECLVAVKDFRVDRQLFSDHQPIVVTLAQDSEHSSQEAVVEPLMPKLMWNDEYKIKYCQGIEAKLPQLESRPQEEMAVQQRLDHLIKLIKEVAQTFKEPGGHKPWDNKEKWFDGECFRVRKKCFALLNLCRRTGSSIIRKKYADMITHYKSVCENKKKAYNNEVVEKVAKAKDSKEFWQAAKALQKNRTTNRALVPADEFKEHFDRHLNVAQHSAPHQFAQPFIEIEQLDKPFTMQELKRVLVKAKCNKAPGMDRVPMEFFKNAPETLLVELLGLFNRILRDEEVPKSFTRAILFPILKKGDPADVVNYRGISFMDAVSKLFVGLLADRLMDWVQQNDILTEAQAGFRPNYSTCDNIFSLMNIASIQFAKKRKLYLFFVDFKAAFDSLARDAIFYKLHNAGVSNKFVNVLRGLYRETAASIWTKEGLSAEFEVRMGVKQGCLASPLIFSLFLNDIGDCLEGGIDIAGRNINVLLYADDLVMMADSKRALQKMIDRLESYCEEWNLTINTEKSKIMVCRRGGGRLAKKEVWFYKGKKLEIVKSYKYLGITLTPSMSLNEHMNDRLLAAKFAIVSVWSGIFNKNKVPFRVKMQIFQAVSRTVLSYGAQAWGYQRFGQLEKLLKFFVKKACRLPMNAPDYFVYRELGLEKMFLHTMKLHLDYLGRVSSMDKNRLPGHTAREVCRLRCGWFQEWTNAWERFFGAGSRLGGIEEIVQRGGELLQRIRVAENNAVAEAAKNSAHHLLYAALDHDKNNYIEAEDGWFVSNIMRARGELLNLNFVAGRRDRDFNCSMCNMAERENTEHFLARCPILAEFRVRHLGKAFLSTPEIVDVLNGEGWEGLNLYMREASRYRKMLIEEFNYC</sequence>
<dbReference type="GO" id="GO:0003964">
    <property type="term" value="F:RNA-directed DNA polymerase activity"/>
    <property type="evidence" value="ECO:0007669"/>
    <property type="project" value="UniProtKB-KW"/>
</dbReference>
<evidence type="ECO:0000313" key="3">
    <source>
        <dbReference type="Proteomes" id="UP001307889"/>
    </source>
</evidence>
<dbReference type="PROSITE" id="PS50878">
    <property type="entry name" value="RT_POL"/>
    <property type="match status" value="1"/>
</dbReference>
<dbReference type="InterPro" id="IPR000477">
    <property type="entry name" value="RT_dom"/>
</dbReference>
<organism evidence="2 3">
    <name type="scientific">Nesidiocoris tenuis</name>
    <dbReference type="NCBI Taxonomy" id="355587"/>
    <lineage>
        <taxon>Eukaryota</taxon>
        <taxon>Metazoa</taxon>
        <taxon>Ecdysozoa</taxon>
        <taxon>Arthropoda</taxon>
        <taxon>Hexapoda</taxon>
        <taxon>Insecta</taxon>
        <taxon>Pterygota</taxon>
        <taxon>Neoptera</taxon>
        <taxon>Paraneoptera</taxon>
        <taxon>Hemiptera</taxon>
        <taxon>Heteroptera</taxon>
        <taxon>Panheteroptera</taxon>
        <taxon>Cimicomorpha</taxon>
        <taxon>Miridae</taxon>
        <taxon>Dicyphina</taxon>
        <taxon>Nesidiocoris</taxon>
    </lineage>
</organism>